<gene>
    <name evidence="2" type="ORF">D4764_03G0012150</name>
</gene>
<dbReference type="AlphaFoldDB" id="A0A5C6NFB7"/>
<protein>
    <submittedName>
        <fullName evidence="2">Uncharacterized protein</fullName>
    </submittedName>
</protein>
<reference evidence="2 3" key="1">
    <citation type="submission" date="2019-04" db="EMBL/GenBank/DDBJ databases">
        <title>Chromosome genome assembly for Takifugu flavidus.</title>
        <authorList>
            <person name="Xiao S."/>
        </authorList>
    </citation>
    <scope>NUCLEOTIDE SEQUENCE [LARGE SCALE GENOMIC DNA]</scope>
    <source>
        <strain evidence="2">HTHZ2018</strain>
        <tissue evidence="2">Muscle</tissue>
    </source>
</reference>
<feature type="region of interest" description="Disordered" evidence="1">
    <location>
        <begin position="60"/>
        <end position="80"/>
    </location>
</feature>
<comment type="caution">
    <text evidence="2">The sequence shown here is derived from an EMBL/GenBank/DDBJ whole genome shotgun (WGS) entry which is preliminary data.</text>
</comment>
<proteinExistence type="predicted"/>
<accession>A0A5C6NFB7</accession>
<dbReference type="EMBL" id="RHFK02000016">
    <property type="protein sequence ID" value="TWW64207.1"/>
    <property type="molecule type" value="Genomic_DNA"/>
</dbReference>
<evidence type="ECO:0000256" key="1">
    <source>
        <dbReference type="SAM" id="MobiDB-lite"/>
    </source>
</evidence>
<sequence>MVFPHGGLTGWEMFPAYRWGCCPVVNSGLGVRGLCALVWSLRSVRVRVVFVAVPPVVTDRDLPRPGGPPKVASPSPQVSVPSHVSACLSLFVCVGVCV</sequence>
<evidence type="ECO:0000313" key="2">
    <source>
        <dbReference type="EMBL" id="TWW64207.1"/>
    </source>
</evidence>
<evidence type="ECO:0000313" key="3">
    <source>
        <dbReference type="Proteomes" id="UP000324091"/>
    </source>
</evidence>
<name>A0A5C6NFB7_9TELE</name>
<keyword evidence="3" id="KW-1185">Reference proteome</keyword>
<organism evidence="2 3">
    <name type="scientific">Takifugu flavidus</name>
    <name type="common">sansaifugu</name>
    <dbReference type="NCBI Taxonomy" id="433684"/>
    <lineage>
        <taxon>Eukaryota</taxon>
        <taxon>Metazoa</taxon>
        <taxon>Chordata</taxon>
        <taxon>Craniata</taxon>
        <taxon>Vertebrata</taxon>
        <taxon>Euteleostomi</taxon>
        <taxon>Actinopterygii</taxon>
        <taxon>Neopterygii</taxon>
        <taxon>Teleostei</taxon>
        <taxon>Neoteleostei</taxon>
        <taxon>Acanthomorphata</taxon>
        <taxon>Eupercaria</taxon>
        <taxon>Tetraodontiformes</taxon>
        <taxon>Tetradontoidea</taxon>
        <taxon>Tetraodontidae</taxon>
        <taxon>Takifugu</taxon>
    </lineage>
</organism>
<dbReference type="Proteomes" id="UP000324091">
    <property type="component" value="Chromosome 3"/>
</dbReference>
<feature type="compositionally biased region" description="Low complexity" evidence="1">
    <location>
        <begin position="69"/>
        <end position="80"/>
    </location>
</feature>